<dbReference type="EMBL" id="CARXXK010000001">
    <property type="protein sequence ID" value="CAI6348857.1"/>
    <property type="molecule type" value="Genomic_DNA"/>
</dbReference>
<protein>
    <submittedName>
        <fullName evidence="1">Uncharacterized protein</fullName>
    </submittedName>
</protein>
<dbReference type="PANTHER" id="PTHR45913">
    <property type="entry name" value="EPM2A-INTERACTING PROTEIN 1"/>
    <property type="match status" value="1"/>
</dbReference>
<name>A0AAV0W0N0_9HEMI</name>
<gene>
    <name evidence="1" type="ORF">MEUPH1_LOCUS5492</name>
</gene>
<keyword evidence="2" id="KW-1185">Reference proteome</keyword>
<dbReference type="AlphaFoldDB" id="A0AAV0W0N0"/>
<dbReference type="PANTHER" id="PTHR45913:SF21">
    <property type="entry name" value="DUF4371 DOMAIN-CONTAINING PROTEIN"/>
    <property type="match status" value="1"/>
</dbReference>
<evidence type="ECO:0000313" key="2">
    <source>
        <dbReference type="Proteomes" id="UP001160148"/>
    </source>
</evidence>
<organism evidence="1 2">
    <name type="scientific">Macrosiphum euphorbiae</name>
    <name type="common">potato aphid</name>
    <dbReference type="NCBI Taxonomy" id="13131"/>
    <lineage>
        <taxon>Eukaryota</taxon>
        <taxon>Metazoa</taxon>
        <taxon>Ecdysozoa</taxon>
        <taxon>Arthropoda</taxon>
        <taxon>Hexapoda</taxon>
        <taxon>Insecta</taxon>
        <taxon>Pterygota</taxon>
        <taxon>Neoptera</taxon>
        <taxon>Paraneoptera</taxon>
        <taxon>Hemiptera</taxon>
        <taxon>Sternorrhyncha</taxon>
        <taxon>Aphidomorpha</taxon>
        <taxon>Aphidoidea</taxon>
        <taxon>Aphididae</taxon>
        <taxon>Macrosiphini</taxon>
        <taxon>Macrosiphum</taxon>
    </lineage>
</organism>
<comment type="caution">
    <text evidence="1">The sequence shown here is derived from an EMBL/GenBank/DDBJ whole genome shotgun (WGS) entry which is preliminary data.</text>
</comment>
<proteinExistence type="predicted"/>
<accession>A0AAV0W0N0</accession>
<evidence type="ECO:0000313" key="1">
    <source>
        <dbReference type="EMBL" id="CAI6348857.1"/>
    </source>
</evidence>
<sequence>MLSVAFLKDILGYLNVLNTELQGQKKLICDLISSVSALRQKLEIFEEDIKNQDFIHFPTILEYKKTSDINCSMFLSFLSDLGEEFGKRFKDCAEIGNLSQFQI</sequence>
<dbReference type="Proteomes" id="UP001160148">
    <property type="component" value="Unassembled WGS sequence"/>
</dbReference>
<reference evidence="1 2" key="1">
    <citation type="submission" date="2023-01" db="EMBL/GenBank/DDBJ databases">
        <authorList>
            <person name="Whitehead M."/>
        </authorList>
    </citation>
    <scope>NUCLEOTIDE SEQUENCE [LARGE SCALE GENOMIC DNA]</scope>
</reference>